<name>A0ACB8ADG0_9AGAM</name>
<comment type="caution">
    <text evidence="1">The sequence shown here is derived from an EMBL/GenBank/DDBJ whole genome shotgun (WGS) entry which is preliminary data.</text>
</comment>
<protein>
    <submittedName>
        <fullName evidence="1">Uncharacterized protein</fullName>
    </submittedName>
</protein>
<dbReference type="Proteomes" id="UP000790377">
    <property type="component" value="Unassembled WGS sequence"/>
</dbReference>
<evidence type="ECO:0000313" key="2">
    <source>
        <dbReference type="Proteomes" id="UP000790377"/>
    </source>
</evidence>
<reference evidence="1" key="1">
    <citation type="journal article" date="2021" name="New Phytol.">
        <title>Evolutionary innovations through gain and loss of genes in the ectomycorrhizal Boletales.</title>
        <authorList>
            <person name="Wu G."/>
            <person name="Miyauchi S."/>
            <person name="Morin E."/>
            <person name="Kuo A."/>
            <person name="Drula E."/>
            <person name="Varga T."/>
            <person name="Kohler A."/>
            <person name="Feng B."/>
            <person name="Cao Y."/>
            <person name="Lipzen A."/>
            <person name="Daum C."/>
            <person name="Hundley H."/>
            <person name="Pangilinan J."/>
            <person name="Johnson J."/>
            <person name="Barry K."/>
            <person name="LaButti K."/>
            <person name="Ng V."/>
            <person name="Ahrendt S."/>
            <person name="Min B."/>
            <person name="Choi I.G."/>
            <person name="Park H."/>
            <person name="Plett J.M."/>
            <person name="Magnuson J."/>
            <person name="Spatafora J.W."/>
            <person name="Nagy L.G."/>
            <person name="Henrissat B."/>
            <person name="Grigoriev I.V."/>
            <person name="Yang Z.L."/>
            <person name="Xu J."/>
            <person name="Martin F.M."/>
        </authorList>
    </citation>
    <scope>NUCLEOTIDE SEQUENCE</scope>
    <source>
        <strain evidence="1">ATCC 28755</strain>
    </source>
</reference>
<dbReference type="EMBL" id="MU267675">
    <property type="protein sequence ID" value="KAH7911514.1"/>
    <property type="molecule type" value="Genomic_DNA"/>
</dbReference>
<gene>
    <name evidence="1" type="ORF">BJ138DRAFT_1150384</name>
</gene>
<accession>A0ACB8ADG0</accession>
<sequence length="135" mass="14614">MTRFLFLAALVATAFNSACAKSASGCNEHKSNNDWSMLLYKGKNCSPSPPTTLSGNISLPIPGYQTECVNVPAAMNDKVGSFMFTASNNYLISLFKDAGCKTHFKDATHLRSWAVHYAASDYVGLSSFEITLQGE</sequence>
<evidence type="ECO:0000313" key="1">
    <source>
        <dbReference type="EMBL" id="KAH7911514.1"/>
    </source>
</evidence>
<keyword evidence="2" id="KW-1185">Reference proteome</keyword>
<organism evidence="1 2">
    <name type="scientific">Hygrophoropsis aurantiaca</name>
    <dbReference type="NCBI Taxonomy" id="72124"/>
    <lineage>
        <taxon>Eukaryota</taxon>
        <taxon>Fungi</taxon>
        <taxon>Dikarya</taxon>
        <taxon>Basidiomycota</taxon>
        <taxon>Agaricomycotina</taxon>
        <taxon>Agaricomycetes</taxon>
        <taxon>Agaricomycetidae</taxon>
        <taxon>Boletales</taxon>
        <taxon>Coniophorineae</taxon>
        <taxon>Hygrophoropsidaceae</taxon>
        <taxon>Hygrophoropsis</taxon>
    </lineage>
</organism>
<proteinExistence type="predicted"/>